<protein>
    <submittedName>
        <fullName evidence="1">Uncharacterized protein</fullName>
    </submittedName>
</protein>
<dbReference type="EMBL" id="MU002056">
    <property type="protein sequence ID" value="KAF2790776.1"/>
    <property type="molecule type" value="Genomic_DNA"/>
</dbReference>
<accession>A0A6A6X326</accession>
<dbReference type="AlphaFoldDB" id="A0A6A6X326"/>
<organism evidence="1 2">
    <name type="scientific">Melanomma pulvis-pyrius CBS 109.77</name>
    <dbReference type="NCBI Taxonomy" id="1314802"/>
    <lineage>
        <taxon>Eukaryota</taxon>
        <taxon>Fungi</taxon>
        <taxon>Dikarya</taxon>
        <taxon>Ascomycota</taxon>
        <taxon>Pezizomycotina</taxon>
        <taxon>Dothideomycetes</taxon>
        <taxon>Pleosporomycetidae</taxon>
        <taxon>Pleosporales</taxon>
        <taxon>Melanommataceae</taxon>
        <taxon>Melanomma</taxon>
    </lineage>
</organism>
<evidence type="ECO:0000313" key="1">
    <source>
        <dbReference type="EMBL" id="KAF2790776.1"/>
    </source>
</evidence>
<sequence length="413" mass="47073">MGPRKVLAYILAPAAPSLESGLHHRTRRILFGSQRTYDDNEAHLQRFSSILFNLTKDATFDALRKDLPFEWNKEEVYDTVNPFGDARQVDFESLWTFDIDNDTLLCTNRYRRTQISLAFLWDRPVTLADMTYLGPPVPSPVDPTAGLIEPYWKPQVHVEPRLRAFAHRILYDFNHQWRHILRSNYNTITLRVLARAIIRLSTLRFDVHEEIGSRYGRGNNYVWITQLPWWEPFQDDIILVGDVYLVVCPSIQEGISMVQDHTKSHIEGSLHKREHYMVLSVKHIMLCRTTGPDKLEYTAPEPLFNGNRSIGPPSVLALDYLLWATASCIPSVSTPLRLLPTEIQDIILGYASAGTVAAAQIGCLLGIGSTFLWMDGPLKICLMETCTIRPAGLPVESQLWIDNKNVGIVYKGR</sequence>
<proteinExistence type="predicted"/>
<name>A0A6A6X326_9PLEO</name>
<reference evidence="1" key="1">
    <citation type="journal article" date="2020" name="Stud. Mycol.">
        <title>101 Dothideomycetes genomes: a test case for predicting lifestyles and emergence of pathogens.</title>
        <authorList>
            <person name="Haridas S."/>
            <person name="Albert R."/>
            <person name="Binder M."/>
            <person name="Bloem J."/>
            <person name="Labutti K."/>
            <person name="Salamov A."/>
            <person name="Andreopoulos B."/>
            <person name="Baker S."/>
            <person name="Barry K."/>
            <person name="Bills G."/>
            <person name="Bluhm B."/>
            <person name="Cannon C."/>
            <person name="Castanera R."/>
            <person name="Culley D."/>
            <person name="Daum C."/>
            <person name="Ezra D."/>
            <person name="Gonzalez J."/>
            <person name="Henrissat B."/>
            <person name="Kuo A."/>
            <person name="Liang C."/>
            <person name="Lipzen A."/>
            <person name="Lutzoni F."/>
            <person name="Magnuson J."/>
            <person name="Mondo S."/>
            <person name="Nolan M."/>
            <person name="Ohm R."/>
            <person name="Pangilinan J."/>
            <person name="Park H.-J."/>
            <person name="Ramirez L."/>
            <person name="Alfaro M."/>
            <person name="Sun H."/>
            <person name="Tritt A."/>
            <person name="Yoshinaga Y."/>
            <person name="Zwiers L.-H."/>
            <person name="Turgeon B."/>
            <person name="Goodwin S."/>
            <person name="Spatafora J."/>
            <person name="Crous P."/>
            <person name="Grigoriev I."/>
        </authorList>
    </citation>
    <scope>NUCLEOTIDE SEQUENCE</scope>
    <source>
        <strain evidence="1">CBS 109.77</strain>
    </source>
</reference>
<evidence type="ECO:0000313" key="2">
    <source>
        <dbReference type="Proteomes" id="UP000799757"/>
    </source>
</evidence>
<dbReference type="OrthoDB" id="4934446at2759"/>
<dbReference type="Proteomes" id="UP000799757">
    <property type="component" value="Unassembled WGS sequence"/>
</dbReference>
<keyword evidence="2" id="KW-1185">Reference proteome</keyword>
<gene>
    <name evidence="1" type="ORF">K505DRAFT_282024</name>
</gene>